<dbReference type="InterPro" id="IPR003121">
    <property type="entry name" value="SWIB_MDM2_domain"/>
</dbReference>
<dbReference type="InterPro" id="IPR048247">
    <property type="entry name" value="eIF2D_N"/>
</dbReference>
<dbReference type="NCBIfam" id="TIGR00451">
    <property type="entry name" value="unchar_dom_2"/>
    <property type="match status" value="1"/>
</dbReference>
<dbReference type="InterPro" id="IPR041366">
    <property type="entry name" value="Pre-PUA"/>
</dbReference>
<dbReference type="InterPro" id="IPR001950">
    <property type="entry name" value="SUI1"/>
</dbReference>
<name>A0ABM0JUJ6_APLCA</name>
<evidence type="ECO:0000259" key="4">
    <source>
        <dbReference type="PROSITE" id="PS50296"/>
    </source>
</evidence>
<dbReference type="PROSITE" id="PS51925">
    <property type="entry name" value="SWIB_MDM2"/>
    <property type="match status" value="1"/>
</dbReference>
<dbReference type="SUPFAM" id="SSF47592">
    <property type="entry name" value="SWIB/MDM2 domain"/>
    <property type="match status" value="1"/>
</dbReference>
<dbReference type="Gene3D" id="3.10.400.20">
    <property type="match status" value="1"/>
</dbReference>
<dbReference type="PANTHER" id="PTHR12217:SF4">
    <property type="entry name" value="EUKARYOTIC TRANSLATION INITIATION FACTOR 2D"/>
    <property type="match status" value="1"/>
</dbReference>
<feature type="domain" description="SUI1" evidence="4">
    <location>
        <begin position="507"/>
        <end position="580"/>
    </location>
</feature>
<dbReference type="Gene3D" id="3.30.780.10">
    <property type="entry name" value="SUI1-like domain"/>
    <property type="match status" value="1"/>
</dbReference>
<dbReference type="Proteomes" id="UP000694888">
    <property type="component" value="Unplaced"/>
</dbReference>
<dbReference type="PANTHER" id="PTHR12217">
    <property type="entry name" value="EUKARYOTIC TRANSLATION INITIATION FACTOR 2D"/>
    <property type="match status" value="1"/>
</dbReference>
<dbReference type="InterPro" id="IPR057429">
    <property type="entry name" value="WH_eIF2D"/>
</dbReference>
<protein>
    <submittedName>
        <fullName evidence="7">Eukaryotic translation initiation factor 2D</fullName>
    </submittedName>
</protein>
<dbReference type="SUPFAM" id="SSF88697">
    <property type="entry name" value="PUA domain-like"/>
    <property type="match status" value="1"/>
</dbReference>
<keyword evidence="6" id="KW-1185">Reference proteome</keyword>
<dbReference type="InterPro" id="IPR036885">
    <property type="entry name" value="SWIB_MDM2_dom_sf"/>
</dbReference>
<evidence type="ECO:0000256" key="2">
    <source>
        <dbReference type="ARBA" id="ARBA00022490"/>
    </source>
</evidence>
<dbReference type="InterPro" id="IPR036877">
    <property type="entry name" value="SUI1_dom_sf"/>
</dbReference>
<dbReference type="InterPro" id="IPR015947">
    <property type="entry name" value="PUA-like_sf"/>
</dbReference>
<dbReference type="Pfam" id="PF17832">
    <property type="entry name" value="Pre-PUA"/>
    <property type="match status" value="1"/>
</dbReference>
<dbReference type="GeneID" id="101862958"/>
<dbReference type="GO" id="GO:0003743">
    <property type="term" value="F:translation initiation factor activity"/>
    <property type="evidence" value="ECO:0007669"/>
    <property type="project" value="UniProtKB-KW"/>
</dbReference>
<dbReference type="Pfam" id="PF26291">
    <property type="entry name" value="SWIB_eIF2D"/>
    <property type="match status" value="1"/>
</dbReference>
<dbReference type="Pfam" id="PF26292">
    <property type="entry name" value="PUA_elF2D"/>
    <property type="match status" value="1"/>
</dbReference>
<dbReference type="InterPro" id="IPR048248">
    <property type="entry name" value="PUA_eIF2d-like"/>
</dbReference>
<evidence type="ECO:0000313" key="6">
    <source>
        <dbReference type="Proteomes" id="UP000694888"/>
    </source>
</evidence>
<dbReference type="InterPro" id="IPR004521">
    <property type="entry name" value="Uncharacterised_CHP00451"/>
</dbReference>
<dbReference type="Pfam" id="PF01253">
    <property type="entry name" value="SUI1"/>
    <property type="match status" value="1"/>
</dbReference>
<proteinExistence type="inferred from homology"/>
<feature type="region of interest" description="Disordered" evidence="3">
    <location>
        <begin position="183"/>
        <end position="214"/>
    </location>
</feature>
<sequence length="600" mass="66519">MFLKPFRVKTQTSVKSSDRKKLRSDILNQYPCLTEQDVATLVPNKEEMSATKICTSGDDNVLVYSVAKNPIFYDIFKRLYPTVYTLWQFPEMLPTFRTWPPVFSKLQKGADLMLPGVIPDKRPSPKMFGNLQKGDLVTVTVAGNKAPVALGKALLSGEDMYMSALRGKGVSVLHIAGDTLWEFGDKSNPPCIPEPVPKSGEDDDGDNKEGNPNEAVGASVVADLENVKLEGDPTESVQGTSDATEVDDQSSLGAALMEGKDEGGSDEEEDEEEQRDPVAEMDERLHFCFACAIKGRVKKSELPVLTGNFLRNYMQPFSADKQLDIKKSTFKKFSKFLQLKVKEGYICMKEQSKGVDVITEIDKSHLGLRDIEVPEVVEAAVAGKGEQTEEETFTPLSFTDVYCINAATQDIFKEEGFSKGDALIVADVRQCVTNYIRNNNLHREDDKKQVTLDPVLAHIILKPAEGDLDHMNWEQVINRVMGKMQQATAIISGSGPPTIKKGKLDPIKLDVAMRASQKKVTVVDNLEDYGIDVKVFSRLVQRSLACSCSVAPSEQKNKGPQVLIQGNQINFVANVLIDKYKIPRRYVTGLDNAPKQKKKR</sequence>
<evidence type="ECO:0000256" key="1">
    <source>
        <dbReference type="ARBA" id="ARBA00010359"/>
    </source>
</evidence>
<dbReference type="InterPro" id="IPR058886">
    <property type="entry name" value="SWIB_eIF2D"/>
</dbReference>
<dbReference type="SUPFAM" id="SSF55159">
    <property type="entry name" value="eIF1-like"/>
    <property type="match status" value="1"/>
</dbReference>
<gene>
    <name evidence="7" type="primary">LOC101862958</name>
</gene>
<keyword evidence="7" id="KW-0648">Protein biosynthesis</keyword>
<dbReference type="InterPro" id="IPR039759">
    <property type="entry name" value="eIF2D_SUI1"/>
</dbReference>
<dbReference type="RefSeq" id="XP_005101830.1">
    <property type="nucleotide sequence ID" value="XM_005101773.3"/>
</dbReference>
<feature type="region of interest" description="Disordered" evidence="3">
    <location>
        <begin position="230"/>
        <end position="277"/>
    </location>
</feature>
<organism evidence="6 7">
    <name type="scientific">Aplysia californica</name>
    <name type="common">California sea hare</name>
    <dbReference type="NCBI Taxonomy" id="6500"/>
    <lineage>
        <taxon>Eukaryota</taxon>
        <taxon>Metazoa</taxon>
        <taxon>Spiralia</taxon>
        <taxon>Lophotrochozoa</taxon>
        <taxon>Mollusca</taxon>
        <taxon>Gastropoda</taxon>
        <taxon>Heterobranchia</taxon>
        <taxon>Euthyneura</taxon>
        <taxon>Tectipleura</taxon>
        <taxon>Aplysiida</taxon>
        <taxon>Aplysioidea</taxon>
        <taxon>Aplysiidae</taxon>
        <taxon>Aplysia</taxon>
    </lineage>
</organism>
<keyword evidence="2" id="KW-0963">Cytoplasm</keyword>
<feature type="compositionally biased region" description="Acidic residues" evidence="3">
    <location>
        <begin position="264"/>
        <end position="274"/>
    </location>
</feature>
<keyword evidence="7" id="KW-0396">Initiation factor</keyword>
<dbReference type="PROSITE" id="PS50890">
    <property type="entry name" value="PUA"/>
    <property type="match status" value="1"/>
</dbReference>
<dbReference type="CDD" id="cd11610">
    <property type="entry name" value="eIF2D_N"/>
    <property type="match status" value="1"/>
</dbReference>
<evidence type="ECO:0000313" key="7">
    <source>
        <dbReference type="RefSeq" id="XP_005101830.1"/>
    </source>
</evidence>
<dbReference type="Pfam" id="PF25304">
    <property type="entry name" value="WHD_eIF2D"/>
    <property type="match status" value="1"/>
</dbReference>
<comment type="similarity">
    <text evidence="1">Belongs to the eIF2D family.</text>
</comment>
<dbReference type="CDD" id="cd11608">
    <property type="entry name" value="eIF2D_C"/>
    <property type="match status" value="1"/>
</dbReference>
<accession>A0ABM0JUJ6</accession>
<feature type="domain" description="DM2" evidence="5">
    <location>
        <begin position="400"/>
        <end position="483"/>
    </location>
</feature>
<evidence type="ECO:0000256" key="3">
    <source>
        <dbReference type="SAM" id="MobiDB-lite"/>
    </source>
</evidence>
<dbReference type="InterPro" id="IPR039757">
    <property type="entry name" value="EIF2D"/>
</dbReference>
<dbReference type="PROSITE" id="PS50296">
    <property type="entry name" value="SUI1"/>
    <property type="match status" value="1"/>
</dbReference>
<evidence type="ECO:0000259" key="5">
    <source>
        <dbReference type="PROSITE" id="PS51925"/>
    </source>
</evidence>
<reference evidence="7" key="1">
    <citation type="submission" date="2025-08" db="UniProtKB">
        <authorList>
            <consortium name="RefSeq"/>
        </authorList>
    </citation>
    <scope>IDENTIFICATION</scope>
</reference>
<dbReference type="CDD" id="cd21156">
    <property type="entry name" value="PUA_eIF2d-like"/>
    <property type="match status" value="1"/>
</dbReference>